<dbReference type="GO" id="GO:0000447">
    <property type="term" value="P:endonucleolytic cleavage in ITS1 to separate SSU-rRNA from 5.8S rRNA and LSU-rRNA from tricistronic rRNA transcript (SSU-rRNA, 5.8S rRNA, LSU-rRNA)"/>
    <property type="evidence" value="ECO:0007669"/>
    <property type="project" value="TreeGrafter"/>
</dbReference>
<feature type="compositionally biased region" description="Polar residues" evidence="3">
    <location>
        <begin position="757"/>
        <end position="766"/>
    </location>
</feature>
<dbReference type="EnsemblMetazoa" id="XM_012198947.1">
    <property type="protein sequence ID" value="XP_012054337.1"/>
    <property type="gene ID" value="LOC105617393"/>
</dbReference>
<feature type="region of interest" description="Disordered" evidence="3">
    <location>
        <begin position="646"/>
        <end position="709"/>
    </location>
</feature>
<dbReference type="PANTHER" id="PTHR14490">
    <property type="entry name" value="ZINC FINGER, ZZ TYPE"/>
    <property type="match status" value="1"/>
</dbReference>
<dbReference type="InterPro" id="IPR018034">
    <property type="entry name" value="Kri1"/>
</dbReference>
<feature type="compositionally biased region" description="Basic and acidic residues" evidence="3">
    <location>
        <begin position="44"/>
        <end position="53"/>
    </location>
</feature>
<sequence>MSLFNCDDSDSDEELKINKEYANIYDNFRQKEELHKLKARYGEDATFSEDKSSDSSLSEDENIQDPEFDKQFLITLACLKSEDPSIYDEKVFNDIDKPGTSESTEAKEIEKKKLKKEKPISLRDYERKIILERDGRFSSSEDEDDAKQRAESKTSTYVQEQKELRDSFKHALKDEDEEDNEDNDLLKIKPKTEDEKHKEEESYKEWLKGQEVNIDIKDKEILKPLRNFWLNPNLDSNEKFLRDYILNNKYMDKESYDVDLEYNQIIHDSDENLSEDEKTIEKQEAFEHKYNFRYEEPDQEYIKRYPRTMENSMRKKDTRRAQKRAEVKQRKEQEKQQKREELKQLKALKRKEIEDKIEKLKEVTGNDDMCFDNVDFDSDFDPNEHDKKMKEIFNDEYYAGGEAEMQKPEFPDIDEELDIEKWDFYDPTADKIDMKAEQYEEPHCEDPDFNMDADYDESRDLQSEVIENTKKRKRRKRSKFAELIAKEKPKFDPKQFPSYADYFDQYYSLDYEDMIGDLPCRFKYRKVVPNNYGLSVEEILMADDKELNKWCSLRQALKYKSEHVENNEIQIYKKKSMNEANKRKILKSLYTEPEEKEEEKGENVTEQTETNNKKRRRKKRAKTSNSNAEFTNADIVSREKIVHITENDVQNNLHNDSKDENGKEEKNEDIQKKNTINKNKKQKRKNNLKVNSDAPISKKIKTDNTTMEDSQIKMDINNIENNNKNRDVVEINNKIKTENNKKVAIDKFTGKRKNRNRSSQFNQMNTGRHKPNHNDPTMSLNAERLKTYGINAKKLKNKLKYGNKRL</sequence>
<feature type="region of interest" description="Disordered" evidence="3">
    <location>
        <begin position="751"/>
        <end position="778"/>
    </location>
</feature>
<dbReference type="InterPro" id="IPR024626">
    <property type="entry name" value="Kri1-like_C"/>
</dbReference>
<evidence type="ECO:0000256" key="3">
    <source>
        <dbReference type="SAM" id="MobiDB-lite"/>
    </source>
</evidence>
<dbReference type="EMBL" id="ADTU01009900">
    <property type="status" value="NOT_ANNOTATED_CDS"/>
    <property type="molecule type" value="Genomic_DNA"/>
</dbReference>
<name>A0A158N9X9_ATTCE</name>
<comment type="similarity">
    <text evidence="1">Belongs to the KRI1 family.</text>
</comment>
<evidence type="ECO:0000313" key="5">
    <source>
        <dbReference type="EnsemblMetazoa" id="XP_012054337.1"/>
    </source>
</evidence>
<evidence type="ECO:0000259" key="4">
    <source>
        <dbReference type="Pfam" id="PF12936"/>
    </source>
</evidence>
<feature type="domain" description="Kri1-like C-terminal" evidence="4">
    <location>
        <begin position="499"/>
        <end position="584"/>
    </location>
</feature>
<feature type="compositionally biased region" description="Basic and acidic residues" evidence="3">
    <location>
        <begin position="655"/>
        <end position="672"/>
    </location>
</feature>
<dbReference type="KEGG" id="acep:105617393"/>
<dbReference type="Proteomes" id="UP000005205">
    <property type="component" value="Unassembled WGS sequence"/>
</dbReference>
<keyword evidence="6" id="KW-1185">Reference proteome</keyword>
<gene>
    <name evidence="5" type="primary">105617393</name>
</gene>
<feature type="compositionally biased region" description="Basic residues" evidence="3">
    <location>
        <begin position="613"/>
        <end position="622"/>
    </location>
</feature>
<dbReference type="AlphaFoldDB" id="A0A158N9X9"/>
<feature type="region of interest" description="Disordered" evidence="3">
    <location>
        <begin position="133"/>
        <end position="202"/>
    </location>
</feature>
<accession>A0A158N9X9</accession>
<dbReference type="GO" id="GO:0030686">
    <property type="term" value="C:90S preribosome"/>
    <property type="evidence" value="ECO:0007669"/>
    <property type="project" value="TreeGrafter"/>
</dbReference>
<reference evidence="6" key="1">
    <citation type="journal article" date="2011" name="PLoS Genet.">
        <title>The genome sequence of the leaf-cutter ant Atta cephalotes reveals insights into its obligate symbiotic lifestyle.</title>
        <authorList>
            <person name="Suen G."/>
            <person name="Teiling C."/>
            <person name="Li L."/>
            <person name="Holt C."/>
            <person name="Abouheif E."/>
            <person name="Bornberg-Bauer E."/>
            <person name="Bouffard P."/>
            <person name="Caldera E.J."/>
            <person name="Cash E."/>
            <person name="Cavanaugh A."/>
            <person name="Denas O."/>
            <person name="Elhaik E."/>
            <person name="Fave M.J."/>
            <person name="Gadau J."/>
            <person name="Gibson J.D."/>
            <person name="Graur D."/>
            <person name="Grubbs K.J."/>
            <person name="Hagen D.E."/>
            <person name="Harkins T.T."/>
            <person name="Helmkampf M."/>
            <person name="Hu H."/>
            <person name="Johnson B.R."/>
            <person name="Kim J."/>
            <person name="Marsh S.E."/>
            <person name="Moeller J.A."/>
            <person name="Munoz-Torres M.C."/>
            <person name="Murphy M.C."/>
            <person name="Naughton M.C."/>
            <person name="Nigam S."/>
            <person name="Overson R."/>
            <person name="Rajakumar R."/>
            <person name="Reese J.T."/>
            <person name="Scott J.J."/>
            <person name="Smith C.R."/>
            <person name="Tao S."/>
            <person name="Tsutsui N.D."/>
            <person name="Viljakainen L."/>
            <person name="Wissler L."/>
            <person name="Yandell M.D."/>
            <person name="Zimmer F."/>
            <person name="Taylor J."/>
            <person name="Slater S.C."/>
            <person name="Clifton S.W."/>
            <person name="Warren W.C."/>
            <person name="Elsik C.G."/>
            <person name="Smith C.D."/>
            <person name="Weinstock G.M."/>
            <person name="Gerardo N.M."/>
            <person name="Currie C.R."/>
        </authorList>
    </citation>
    <scope>NUCLEOTIDE SEQUENCE [LARGE SCALE GENOMIC DNA]</scope>
</reference>
<feature type="compositionally biased region" description="Basic and acidic residues" evidence="3">
    <location>
        <begin position="184"/>
        <end position="202"/>
    </location>
</feature>
<feature type="compositionally biased region" description="Basic and acidic residues" evidence="3">
    <location>
        <begin position="312"/>
        <end position="340"/>
    </location>
</feature>
<dbReference type="GO" id="GO:0005730">
    <property type="term" value="C:nucleolus"/>
    <property type="evidence" value="ECO:0007669"/>
    <property type="project" value="TreeGrafter"/>
</dbReference>
<feature type="region of interest" description="Disordered" evidence="3">
    <location>
        <begin position="303"/>
        <end position="340"/>
    </location>
</feature>
<feature type="region of interest" description="Disordered" evidence="3">
    <location>
        <begin position="592"/>
        <end position="631"/>
    </location>
</feature>
<reference evidence="5" key="2">
    <citation type="submission" date="2016-04" db="UniProtKB">
        <authorList>
            <consortium name="EnsemblMetazoa"/>
        </authorList>
    </citation>
    <scope>IDENTIFICATION</scope>
</reference>
<dbReference type="InParanoid" id="A0A158N9X9"/>
<dbReference type="Pfam" id="PF05178">
    <property type="entry name" value="Kri1"/>
    <property type="match status" value="1"/>
</dbReference>
<feature type="region of interest" description="Disordered" evidence="3">
    <location>
        <begin position="90"/>
        <end position="115"/>
    </location>
</feature>
<feature type="compositionally biased region" description="Basic and acidic residues" evidence="3">
    <location>
        <begin position="160"/>
        <end position="173"/>
    </location>
</feature>
<organism evidence="5 6">
    <name type="scientific">Atta cephalotes</name>
    <name type="common">Leafcutter ant</name>
    <dbReference type="NCBI Taxonomy" id="12957"/>
    <lineage>
        <taxon>Eukaryota</taxon>
        <taxon>Metazoa</taxon>
        <taxon>Ecdysozoa</taxon>
        <taxon>Arthropoda</taxon>
        <taxon>Hexapoda</taxon>
        <taxon>Insecta</taxon>
        <taxon>Pterygota</taxon>
        <taxon>Neoptera</taxon>
        <taxon>Endopterygota</taxon>
        <taxon>Hymenoptera</taxon>
        <taxon>Apocrita</taxon>
        <taxon>Aculeata</taxon>
        <taxon>Formicoidea</taxon>
        <taxon>Formicidae</taxon>
        <taxon>Myrmicinae</taxon>
        <taxon>Atta</taxon>
    </lineage>
</organism>
<feature type="compositionally biased region" description="Basic residues" evidence="3">
    <location>
        <begin position="678"/>
        <end position="687"/>
    </location>
</feature>
<evidence type="ECO:0000256" key="2">
    <source>
        <dbReference type="ARBA" id="ARBA00017294"/>
    </source>
</evidence>
<dbReference type="OrthoDB" id="10252032at2759"/>
<dbReference type="FunCoup" id="A0A158N9X9">
    <property type="interactions" value="536"/>
</dbReference>
<evidence type="ECO:0000256" key="1">
    <source>
        <dbReference type="ARBA" id="ARBA00007473"/>
    </source>
</evidence>
<feature type="compositionally biased region" description="Acidic residues" evidence="3">
    <location>
        <begin position="174"/>
        <end position="183"/>
    </location>
</feature>
<dbReference type="EMBL" id="ADTU01009899">
    <property type="status" value="NOT_ANNOTATED_CDS"/>
    <property type="molecule type" value="Genomic_DNA"/>
</dbReference>
<proteinExistence type="inferred from homology"/>
<dbReference type="STRING" id="12957.A0A158N9X9"/>
<dbReference type="PANTHER" id="PTHR14490:SF5">
    <property type="entry name" value="PROTEIN KRI1 HOMOLOG"/>
    <property type="match status" value="1"/>
</dbReference>
<evidence type="ECO:0000313" key="6">
    <source>
        <dbReference type="Proteomes" id="UP000005205"/>
    </source>
</evidence>
<dbReference type="Pfam" id="PF12936">
    <property type="entry name" value="Kri1_C"/>
    <property type="match status" value="1"/>
</dbReference>
<feature type="region of interest" description="Disordered" evidence="3">
    <location>
        <begin position="44"/>
        <end position="64"/>
    </location>
</feature>
<dbReference type="eggNOG" id="KOG2409">
    <property type="taxonomic scope" value="Eukaryota"/>
</dbReference>
<protein>
    <recommendedName>
        <fullName evidence="2">Protein KRI1 homolog</fullName>
    </recommendedName>
</protein>
<dbReference type="OMA" id="WDNYDPR"/>